<evidence type="ECO:0000313" key="4">
    <source>
        <dbReference type="EMBL" id="MEE3717319.1"/>
    </source>
</evidence>
<dbReference type="InterPro" id="IPR001054">
    <property type="entry name" value="A/G_cyclase"/>
</dbReference>
<keyword evidence="5" id="KW-1185">Reference proteome</keyword>
<dbReference type="GO" id="GO:0004016">
    <property type="term" value="F:adenylate cyclase activity"/>
    <property type="evidence" value="ECO:0007669"/>
    <property type="project" value="UniProtKB-ARBA"/>
</dbReference>
<dbReference type="GO" id="GO:0035556">
    <property type="term" value="P:intracellular signal transduction"/>
    <property type="evidence" value="ECO:0007669"/>
    <property type="project" value="InterPro"/>
</dbReference>
<organism evidence="4 5">
    <name type="scientific">Tumidithrix elongata BACA0141</name>
    <dbReference type="NCBI Taxonomy" id="2716417"/>
    <lineage>
        <taxon>Bacteria</taxon>
        <taxon>Bacillati</taxon>
        <taxon>Cyanobacteriota</taxon>
        <taxon>Cyanophyceae</taxon>
        <taxon>Pseudanabaenales</taxon>
        <taxon>Pseudanabaenaceae</taxon>
        <taxon>Tumidithrix</taxon>
        <taxon>Tumidithrix elongata</taxon>
    </lineage>
</organism>
<proteinExistence type="inferred from homology"/>
<dbReference type="InterPro" id="IPR050697">
    <property type="entry name" value="Adenylyl/Guanylyl_Cyclase_3/4"/>
</dbReference>
<protein>
    <submittedName>
        <fullName evidence="4">Adenylate/guanylate cyclase domain-containing protein</fullName>
    </submittedName>
</protein>
<dbReference type="SMART" id="SM01080">
    <property type="entry name" value="CHASE2"/>
    <property type="match status" value="1"/>
</dbReference>
<evidence type="ECO:0000259" key="3">
    <source>
        <dbReference type="PROSITE" id="PS50125"/>
    </source>
</evidence>
<dbReference type="AlphaFoldDB" id="A0AAW9PZD8"/>
<dbReference type="Gene3D" id="3.30.70.1230">
    <property type="entry name" value="Nucleotide cyclase"/>
    <property type="match status" value="1"/>
</dbReference>
<dbReference type="PANTHER" id="PTHR43081:SF1">
    <property type="entry name" value="ADENYLATE CYCLASE, TERMINAL-DIFFERENTIATION SPECIFIC"/>
    <property type="match status" value="1"/>
</dbReference>
<sequence>MKIHKHLRGLGSFCKRHHQHLVGTLITFSVALGVVGLRGIGSFEQIELKTYDYLLRSRSPEPPDKRVAIVEISEDDIQRKGAWPWSDQMFADLISRIAAAKPAAIGIDKYFDIPVGDASTREKGRQSLIAAMKSAGNVVNVTYVSVKEGARGVNLPEDLAKVSGAGFANIPTDEGSIVRRAQIAGDYGSLALELASIFLEKTPDKQIKFDPSKKQFSAGNQVIPRITDNYGGYRHEGSGGYETLINFRGKERSFEHISAVDVLDGKVNPDRLRDRVILVGITSIAQKDSFPTPFSTGKEELMYGVEVHANIVSQLLSAALDGRPFLRALPNDAESLWIVFWTLVGGTLATYVLNVGKNLTVLIVMAAGLSGAVYWAFLQALWLPFFPAFLGLLTANILVIAYQLAIQQSERKVLMGIFSRHVSKELVNIIWENREKFLQEGRITGQEVYVTVLFTDMRNFSSAAEAQKPGETLDWLNEYLGAIANEVLAHGGMVDKYIGDAVMAVFGVPIPHGSEVERDRDAQNAVAAAIAIAQKVIKMSNDWVEQGIPPVVTGIGINSGIVIAGSLGSAERLEYSVLGDTVNVASRLESFNKEVDGGEYHILISEDTHKRLDNKFKTEFVCNYALKGRQKETEIHRVVGFNQGQEDTKS</sequence>
<reference evidence="4" key="1">
    <citation type="submission" date="2024-01" db="EMBL/GenBank/DDBJ databases">
        <title>Bank of Algae and Cyanobacteria of the Azores (BACA) strain genomes.</title>
        <authorList>
            <person name="Luz R."/>
            <person name="Cordeiro R."/>
            <person name="Fonseca A."/>
            <person name="Goncalves V."/>
        </authorList>
    </citation>
    <scope>NUCLEOTIDE SEQUENCE</scope>
    <source>
        <strain evidence="4">BACA0141</strain>
    </source>
</reference>
<evidence type="ECO:0000313" key="5">
    <source>
        <dbReference type="Proteomes" id="UP001333818"/>
    </source>
</evidence>
<dbReference type="RefSeq" id="WP_330483748.1">
    <property type="nucleotide sequence ID" value="NZ_JAZBJZ010000039.1"/>
</dbReference>
<accession>A0AAW9PZD8</accession>
<evidence type="ECO:0000256" key="1">
    <source>
        <dbReference type="ARBA" id="ARBA00005381"/>
    </source>
</evidence>
<dbReference type="InterPro" id="IPR007890">
    <property type="entry name" value="CHASE2"/>
</dbReference>
<dbReference type="InterPro" id="IPR029787">
    <property type="entry name" value="Nucleotide_cyclase"/>
</dbReference>
<gene>
    <name evidence="4" type="ORF">V2H45_11215</name>
</gene>
<dbReference type="CDD" id="cd07302">
    <property type="entry name" value="CHD"/>
    <property type="match status" value="1"/>
</dbReference>
<dbReference type="EMBL" id="JAZBJZ010000039">
    <property type="protein sequence ID" value="MEE3717319.1"/>
    <property type="molecule type" value="Genomic_DNA"/>
</dbReference>
<comment type="similarity">
    <text evidence="1">Belongs to the adenylyl cyclase class-3 family.</text>
</comment>
<dbReference type="SMART" id="SM00044">
    <property type="entry name" value="CYCc"/>
    <property type="match status" value="1"/>
</dbReference>
<dbReference type="GO" id="GO:0006171">
    <property type="term" value="P:cAMP biosynthetic process"/>
    <property type="evidence" value="ECO:0007669"/>
    <property type="project" value="TreeGrafter"/>
</dbReference>
<keyword evidence="2" id="KW-0812">Transmembrane</keyword>
<keyword evidence="2" id="KW-1133">Transmembrane helix</keyword>
<dbReference type="Pfam" id="PF05226">
    <property type="entry name" value="CHASE2"/>
    <property type="match status" value="1"/>
</dbReference>
<feature type="transmembrane region" description="Helical" evidence="2">
    <location>
        <begin position="359"/>
        <end position="377"/>
    </location>
</feature>
<dbReference type="Proteomes" id="UP001333818">
    <property type="component" value="Unassembled WGS sequence"/>
</dbReference>
<dbReference type="Pfam" id="PF00211">
    <property type="entry name" value="Guanylate_cyc"/>
    <property type="match status" value="1"/>
</dbReference>
<feature type="transmembrane region" description="Helical" evidence="2">
    <location>
        <begin position="383"/>
        <end position="405"/>
    </location>
</feature>
<dbReference type="PANTHER" id="PTHR43081">
    <property type="entry name" value="ADENYLATE CYCLASE, TERMINAL-DIFFERENTIATION SPECIFIC-RELATED"/>
    <property type="match status" value="1"/>
</dbReference>
<keyword evidence="2" id="KW-0472">Membrane</keyword>
<name>A0AAW9PZD8_9CYAN</name>
<dbReference type="PROSITE" id="PS50125">
    <property type="entry name" value="GUANYLATE_CYCLASE_2"/>
    <property type="match status" value="1"/>
</dbReference>
<feature type="transmembrane region" description="Helical" evidence="2">
    <location>
        <begin position="21"/>
        <end position="40"/>
    </location>
</feature>
<feature type="domain" description="Guanylate cyclase" evidence="3">
    <location>
        <begin position="451"/>
        <end position="589"/>
    </location>
</feature>
<feature type="transmembrane region" description="Helical" evidence="2">
    <location>
        <begin position="335"/>
        <end position="352"/>
    </location>
</feature>
<evidence type="ECO:0000256" key="2">
    <source>
        <dbReference type="SAM" id="Phobius"/>
    </source>
</evidence>
<dbReference type="SUPFAM" id="SSF55073">
    <property type="entry name" value="Nucleotide cyclase"/>
    <property type="match status" value="1"/>
</dbReference>
<comment type="caution">
    <text evidence="4">The sequence shown here is derived from an EMBL/GenBank/DDBJ whole genome shotgun (WGS) entry which is preliminary data.</text>
</comment>